<proteinExistence type="predicted"/>
<dbReference type="PANTHER" id="PTHR47197:SF3">
    <property type="entry name" value="DIHYDRO-HEME D1 DEHYDROGENASE"/>
    <property type="match status" value="1"/>
</dbReference>
<gene>
    <name evidence="2" type="ORF">SAMN04487908_11710</name>
</gene>
<reference evidence="3" key="1">
    <citation type="submission" date="2016-11" db="EMBL/GenBank/DDBJ databases">
        <authorList>
            <person name="Varghese N."/>
            <person name="Submissions S."/>
        </authorList>
    </citation>
    <scope>NUCLEOTIDE SEQUENCE [LARGE SCALE GENOMIC DNA]</scope>
    <source>
        <strain evidence="3">DSM 26349</strain>
    </source>
</reference>
<feature type="chain" id="PRO_5009918668" description="40-residue YVTN family beta-propeller repeat-containing protein" evidence="1">
    <location>
        <begin position="22"/>
        <end position="350"/>
    </location>
</feature>
<dbReference type="InterPro" id="IPR011044">
    <property type="entry name" value="Quino_amine_DH_bsu"/>
</dbReference>
<dbReference type="Gene3D" id="2.130.10.10">
    <property type="entry name" value="YVTN repeat-like/Quinoprotein amine dehydrogenase"/>
    <property type="match status" value="1"/>
</dbReference>
<dbReference type="InterPro" id="IPR031815">
    <property type="entry name" value="DUF5074"/>
</dbReference>
<accession>A0A1M6JCD6</accession>
<evidence type="ECO:0000256" key="1">
    <source>
        <dbReference type="SAM" id="SignalP"/>
    </source>
</evidence>
<dbReference type="AlphaFoldDB" id="A0A1M6JCD6"/>
<dbReference type="InterPro" id="IPR051200">
    <property type="entry name" value="Host-pathogen_enzymatic-act"/>
</dbReference>
<keyword evidence="3" id="KW-1185">Reference proteome</keyword>
<name>A0A1M6JCD6_9FLAO</name>
<evidence type="ECO:0008006" key="4">
    <source>
        <dbReference type="Google" id="ProtNLM"/>
    </source>
</evidence>
<evidence type="ECO:0000313" key="2">
    <source>
        <dbReference type="EMBL" id="SHJ44406.1"/>
    </source>
</evidence>
<dbReference type="STRING" id="797419.SAMN05216556_11710"/>
<dbReference type="InterPro" id="IPR015943">
    <property type="entry name" value="WD40/YVTN_repeat-like_dom_sf"/>
</dbReference>
<protein>
    <recommendedName>
        <fullName evidence="4">40-residue YVTN family beta-propeller repeat-containing protein</fullName>
    </recommendedName>
</protein>
<dbReference type="Proteomes" id="UP000184172">
    <property type="component" value="Unassembled WGS sequence"/>
</dbReference>
<keyword evidence="1" id="KW-0732">Signal</keyword>
<organism evidence="2 3">
    <name type="scientific">Aequorivita viscosa</name>
    <dbReference type="NCBI Taxonomy" id="797419"/>
    <lineage>
        <taxon>Bacteria</taxon>
        <taxon>Pseudomonadati</taxon>
        <taxon>Bacteroidota</taxon>
        <taxon>Flavobacteriia</taxon>
        <taxon>Flavobacteriales</taxon>
        <taxon>Flavobacteriaceae</taxon>
        <taxon>Aequorivita</taxon>
    </lineage>
</organism>
<evidence type="ECO:0000313" key="3">
    <source>
        <dbReference type="Proteomes" id="UP000184172"/>
    </source>
</evidence>
<dbReference type="Pfam" id="PF16819">
    <property type="entry name" value="DUF5074"/>
    <property type="match status" value="1"/>
</dbReference>
<dbReference type="EMBL" id="FQYV01000017">
    <property type="protein sequence ID" value="SHJ44406.1"/>
    <property type="molecule type" value="Genomic_DNA"/>
</dbReference>
<sequence length="350" mass="37882">MKNYLLSFAFLTLLFASCSSDDDNQPAPIPADYEKGILITNEGPFNNGSGTISYISNDFATVEHKIFNKVNGSDLGNVVQSMGFTDNDAYVVVSNSQKIVVADRYTFEMKDTIVTGLQNPRYFASNGEVNGYVTDWGDPFDETDDYVAVIDLRTKAISSVISVPFGPEKILNHDGKIYVAHQGGYGHNNLISVISGNAVESTINVGDTPNAMVVSGSYLYVMGGGKPDYSGNETPGTITKVDLATNQVVETYTFNNTTDHPSGLTADGSQLYYSLNGKVYRLSTNSLSLPGTPIIDGFFYAMQAKNGMLYATDAGDYASQGSLYVYDLSTNQQVQDFQVGIIPGGIYFNE</sequence>
<dbReference type="PANTHER" id="PTHR47197">
    <property type="entry name" value="PROTEIN NIRF"/>
    <property type="match status" value="1"/>
</dbReference>
<dbReference type="PROSITE" id="PS51257">
    <property type="entry name" value="PROKAR_LIPOPROTEIN"/>
    <property type="match status" value="1"/>
</dbReference>
<dbReference type="RefSeq" id="WP_073219098.1">
    <property type="nucleotide sequence ID" value="NZ_FNNS01000017.1"/>
</dbReference>
<dbReference type="OrthoDB" id="9773938at2"/>
<feature type="signal peptide" evidence="1">
    <location>
        <begin position="1"/>
        <end position="21"/>
    </location>
</feature>
<dbReference type="SUPFAM" id="SSF50969">
    <property type="entry name" value="YVTN repeat-like/Quinoprotein amine dehydrogenase"/>
    <property type="match status" value="1"/>
</dbReference>